<feature type="binding site" evidence="18">
    <location>
        <position position="475"/>
    </location>
    <ligand>
        <name>Mg(2+)</name>
        <dbReference type="ChEBI" id="CHEBI:18420"/>
        <label>1</label>
        <note>catalytic</note>
    </ligand>
</feature>
<evidence type="ECO:0000256" key="12">
    <source>
        <dbReference type="ARBA" id="ARBA00023239"/>
    </source>
</evidence>
<evidence type="ECO:0000256" key="15">
    <source>
        <dbReference type="ARBA" id="ARBA00049158"/>
    </source>
</evidence>
<dbReference type="Gene3D" id="3.40.50.1400">
    <property type="match status" value="2"/>
</dbReference>
<feature type="binding site" evidence="18">
    <location>
        <position position="493"/>
    </location>
    <ligand>
        <name>Mg(2+)</name>
        <dbReference type="ChEBI" id="CHEBI:18420"/>
        <label>1</label>
        <note>catalytic</note>
    </ligand>
</feature>
<feature type="binding site" evidence="17">
    <location>
        <position position="59"/>
    </location>
    <ligand>
        <name>Fe-coproporphyrin III</name>
        <dbReference type="ChEBI" id="CHEBI:68438"/>
    </ligand>
</feature>
<reference evidence="20 21" key="1">
    <citation type="submission" date="2013-02" db="EMBL/GenBank/DDBJ databases">
        <title>Draft Genome Sequence of Streptomyces aurantiacus, Which Produces Setomimycin.</title>
        <authorList>
            <person name="Gruening B.A."/>
            <person name="Praeg A."/>
            <person name="Erxleben A."/>
            <person name="Guenther S."/>
            <person name="Mueller M."/>
        </authorList>
    </citation>
    <scope>NUCLEOTIDE SEQUENCE [LARGE SCALE GENOMIC DNA]</scope>
    <source>
        <strain evidence="20 21">JA 4570</strain>
    </source>
</reference>
<evidence type="ECO:0000256" key="5">
    <source>
        <dbReference type="ARBA" id="ARBA00009759"/>
    </source>
</evidence>
<dbReference type="SUPFAM" id="SSF56655">
    <property type="entry name" value="Carbohydrate phosphatase"/>
    <property type="match status" value="1"/>
</dbReference>
<comment type="caution">
    <text evidence="17">Lacks conserved residue(s) required for the propagation of feature annotation.</text>
</comment>
<dbReference type="PANTHER" id="PTHR20854:SF4">
    <property type="entry name" value="INOSITOL-1-MONOPHOSPHATASE-RELATED"/>
    <property type="match status" value="1"/>
</dbReference>
<evidence type="ECO:0000313" key="21">
    <source>
        <dbReference type="Proteomes" id="UP000014629"/>
    </source>
</evidence>
<comment type="subcellular location">
    <subcellularLocation>
        <location evidence="17">Cytoplasm</location>
    </subcellularLocation>
</comment>
<keyword evidence="6 17" id="KW-0963">Cytoplasm</keyword>
<dbReference type="PANTHER" id="PTHR20854">
    <property type="entry name" value="INOSITOL MONOPHOSPHATASE"/>
    <property type="match status" value="1"/>
</dbReference>
<evidence type="ECO:0000256" key="4">
    <source>
        <dbReference type="ARBA" id="ARBA00004970"/>
    </source>
</evidence>
<dbReference type="GO" id="GO:0046854">
    <property type="term" value="P:phosphatidylinositol phosphate biosynthetic process"/>
    <property type="evidence" value="ECO:0007669"/>
    <property type="project" value="InterPro"/>
</dbReference>
<comment type="catalytic activity">
    <reaction evidence="15">
        <text>L-histidinol phosphate + H2O = L-histidinol + phosphate</text>
        <dbReference type="Rhea" id="RHEA:14465"/>
        <dbReference type="ChEBI" id="CHEBI:15377"/>
        <dbReference type="ChEBI" id="CHEBI:43474"/>
        <dbReference type="ChEBI" id="CHEBI:57699"/>
        <dbReference type="ChEBI" id="CHEBI:57980"/>
        <dbReference type="EC" id="3.1.3.15"/>
    </reaction>
</comment>
<dbReference type="GO" id="GO:0008934">
    <property type="term" value="F:inositol monophosphate 1-phosphatase activity"/>
    <property type="evidence" value="ECO:0007669"/>
    <property type="project" value="InterPro"/>
</dbReference>
<organism evidence="20 21">
    <name type="scientific">Streptomyces aurantiacus JA 4570</name>
    <dbReference type="NCBI Taxonomy" id="1286094"/>
    <lineage>
        <taxon>Bacteria</taxon>
        <taxon>Bacillati</taxon>
        <taxon>Actinomycetota</taxon>
        <taxon>Actinomycetes</taxon>
        <taxon>Kitasatosporales</taxon>
        <taxon>Streptomycetaceae</taxon>
        <taxon>Streptomyces</taxon>
        <taxon>Streptomyces aurantiacus group</taxon>
    </lineage>
</organism>
<evidence type="ECO:0000256" key="2">
    <source>
        <dbReference type="ARBA" id="ARBA00001946"/>
    </source>
</evidence>
<comment type="similarity">
    <text evidence="17">Belongs to the ferrochelatase family.</text>
</comment>
<evidence type="ECO:0000256" key="8">
    <source>
        <dbReference type="ARBA" id="ARBA00022801"/>
    </source>
</evidence>
<dbReference type="InterPro" id="IPR020550">
    <property type="entry name" value="Inositol_monophosphatase_CS"/>
</dbReference>
<dbReference type="UniPathway" id="UPA00252"/>
<evidence type="ECO:0000256" key="6">
    <source>
        <dbReference type="ARBA" id="ARBA00022490"/>
    </source>
</evidence>
<evidence type="ECO:0000256" key="14">
    <source>
        <dbReference type="ARBA" id="ARBA00024536"/>
    </source>
</evidence>
<name>S3ZT48_9ACTN</name>
<dbReference type="FunFam" id="3.40.50.1400:FF:000008">
    <property type="entry name" value="Ferrochelatase"/>
    <property type="match status" value="1"/>
</dbReference>
<dbReference type="GO" id="GO:0005737">
    <property type="term" value="C:cytoplasm"/>
    <property type="evidence" value="ECO:0007669"/>
    <property type="project" value="UniProtKB-SubCell"/>
</dbReference>
<dbReference type="AlphaFoldDB" id="S3ZT48"/>
<comment type="catalytic activity">
    <reaction evidence="1">
        <text>a myo-inositol phosphate + H2O = myo-inositol + phosphate</text>
        <dbReference type="Rhea" id="RHEA:24056"/>
        <dbReference type="ChEBI" id="CHEBI:15377"/>
        <dbReference type="ChEBI" id="CHEBI:17268"/>
        <dbReference type="ChEBI" id="CHEBI:43474"/>
        <dbReference type="ChEBI" id="CHEBI:84139"/>
        <dbReference type="EC" id="3.1.3.25"/>
    </reaction>
</comment>
<comment type="catalytic activity">
    <reaction evidence="14">
        <text>Fe-coproporphyrin III + 2 H(+) = coproporphyrin III + Fe(2+)</text>
        <dbReference type="Rhea" id="RHEA:49572"/>
        <dbReference type="ChEBI" id="CHEBI:15378"/>
        <dbReference type="ChEBI" id="CHEBI:29033"/>
        <dbReference type="ChEBI" id="CHEBI:68438"/>
        <dbReference type="ChEBI" id="CHEBI:131725"/>
        <dbReference type="EC" id="4.99.1.9"/>
    </reaction>
    <physiologicalReaction direction="right-to-left" evidence="14">
        <dbReference type="Rhea" id="RHEA:49574"/>
    </physiologicalReaction>
</comment>
<dbReference type="CDD" id="cd00419">
    <property type="entry name" value="Ferrochelatase_C"/>
    <property type="match status" value="1"/>
</dbReference>
<feature type="compositionally biased region" description="Basic and acidic residues" evidence="19">
    <location>
        <begin position="347"/>
        <end position="361"/>
    </location>
</feature>
<dbReference type="InterPro" id="IPR033644">
    <property type="entry name" value="Ferrochelatase_C"/>
</dbReference>
<keyword evidence="12 17" id="KW-0456">Lyase</keyword>
<dbReference type="EC" id="4.99.1.9" evidence="17"/>
<comment type="pathway">
    <text evidence="3 17">Porphyrin-containing compound metabolism; protoheme biosynthesis.</text>
</comment>
<dbReference type="GO" id="GO:0006020">
    <property type="term" value="P:inositol metabolic process"/>
    <property type="evidence" value="ECO:0007669"/>
    <property type="project" value="TreeGrafter"/>
</dbReference>
<evidence type="ECO:0000256" key="16">
    <source>
        <dbReference type="ARBA" id="ARBA00053547"/>
    </source>
</evidence>
<dbReference type="Pfam" id="PF00762">
    <property type="entry name" value="Ferrochelatase"/>
    <property type="match status" value="1"/>
</dbReference>
<feature type="binding site" evidence="18">
    <location>
        <position position="494"/>
    </location>
    <ligand>
        <name>Mg(2+)</name>
        <dbReference type="ChEBI" id="CHEBI:18420"/>
        <label>1</label>
        <note>catalytic</note>
    </ligand>
</feature>
<dbReference type="Gene3D" id="3.40.190.80">
    <property type="match status" value="1"/>
</dbReference>
<comment type="caution">
    <text evidence="20">The sequence shown here is derived from an EMBL/GenBank/DDBJ whole genome shotgun (WGS) entry which is preliminary data.</text>
</comment>
<dbReference type="Gene3D" id="3.30.540.10">
    <property type="entry name" value="Fructose-1,6-Bisphosphatase, subunit A, domain 1"/>
    <property type="match status" value="1"/>
</dbReference>
<dbReference type="FunFam" id="3.30.540.10:FF:000003">
    <property type="entry name" value="Inositol-1-monophosphatase"/>
    <property type="match status" value="1"/>
</dbReference>
<keyword evidence="21" id="KW-1185">Reference proteome</keyword>
<gene>
    <name evidence="17" type="primary">cpfC</name>
    <name evidence="20" type="ORF">STRAU_0966</name>
</gene>
<dbReference type="SUPFAM" id="SSF53800">
    <property type="entry name" value="Chelatase"/>
    <property type="match status" value="1"/>
</dbReference>
<keyword evidence="7 17" id="KW-0479">Metal-binding</keyword>
<comment type="function">
    <text evidence="17">Involved in coproporphyrin-dependent heme b biosynthesis. Catalyzes the insertion of ferrous iron into coproporphyrin III to form Fe-coproporphyrin III.</text>
</comment>
<dbReference type="GO" id="GO:0006783">
    <property type="term" value="P:heme biosynthetic process"/>
    <property type="evidence" value="ECO:0007669"/>
    <property type="project" value="UniProtKB-UniRule"/>
</dbReference>
<feature type="binding site" evidence="17">
    <location>
        <position position="286"/>
    </location>
    <ligand>
        <name>Fe(2+)</name>
        <dbReference type="ChEBI" id="CHEBI:29033"/>
    </ligand>
</feature>
<feature type="binding site" evidence="17">
    <location>
        <position position="128"/>
    </location>
    <ligand>
        <name>Fe-coproporphyrin III</name>
        <dbReference type="ChEBI" id="CHEBI:68438"/>
    </ligand>
</feature>
<accession>S3ZT48</accession>
<dbReference type="Proteomes" id="UP000014629">
    <property type="component" value="Unassembled WGS sequence"/>
</dbReference>
<dbReference type="HAMAP" id="MF_00323">
    <property type="entry name" value="Ferrochelatase"/>
    <property type="match status" value="1"/>
</dbReference>
<dbReference type="PRINTS" id="PR00377">
    <property type="entry name" value="IMPHPHTASES"/>
</dbReference>
<dbReference type="CDD" id="cd03411">
    <property type="entry name" value="Ferrochelatase_N"/>
    <property type="match status" value="1"/>
</dbReference>
<dbReference type="InterPro" id="IPR033942">
    <property type="entry name" value="IMPase"/>
</dbReference>
<keyword evidence="11 17" id="KW-0350">Heme biosynthesis</keyword>
<feature type="binding site" evidence="18">
    <location>
        <position position="491"/>
    </location>
    <ligand>
        <name>Mg(2+)</name>
        <dbReference type="ChEBI" id="CHEBI:18420"/>
        <label>1</label>
        <note>catalytic</note>
    </ligand>
</feature>
<feature type="region of interest" description="Disordered" evidence="19">
    <location>
        <begin position="306"/>
        <end position="405"/>
    </location>
</feature>
<evidence type="ECO:0000256" key="7">
    <source>
        <dbReference type="ARBA" id="ARBA00022723"/>
    </source>
</evidence>
<dbReference type="EMBL" id="AOPZ01000034">
    <property type="protein sequence ID" value="EPH45969.1"/>
    <property type="molecule type" value="Genomic_DNA"/>
</dbReference>
<feature type="binding site" evidence="18">
    <location>
        <position position="618"/>
    </location>
    <ligand>
        <name>Mg(2+)</name>
        <dbReference type="ChEBI" id="CHEBI:18420"/>
        <label>1</label>
        <note>catalytic</note>
    </ligand>
</feature>
<dbReference type="GO" id="GO:0007165">
    <property type="term" value="P:signal transduction"/>
    <property type="evidence" value="ECO:0007669"/>
    <property type="project" value="TreeGrafter"/>
</dbReference>
<dbReference type="Pfam" id="PF00459">
    <property type="entry name" value="Inositol_P"/>
    <property type="match status" value="1"/>
</dbReference>
<keyword evidence="13 17" id="KW-0627">Porphyrin biosynthesis</keyword>
<comment type="pathway">
    <text evidence="4">Amino-acid biosynthesis; L-histidine biosynthesis; L-histidine from 5-phospho-alpha-D-ribose 1-diphosphate: step 8/9.</text>
</comment>
<keyword evidence="8" id="KW-0378">Hydrolase</keyword>
<keyword evidence="10 17" id="KW-0408">Iron</keyword>
<comment type="function">
    <text evidence="16">Catalyzes the dephosphorylation of histidinol-phosphate to histidinol, the direct precursor of histidine.</text>
</comment>
<evidence type="ECO:0000256" key="19">
    <source>
        <dbReference type="SAM" id="MobiDB-lite"/>
    </source>
</evidence>
<evidence type="ECO:0000256" key="1">
    <source>
        <dbReference type="ARBA" id="ARBA00001033"/>
    </source>
</evidence>
<comment type="cofactor">
    <cofactor evidence="2 18">
        <name>Mg(2+)</name>
        <dbReference type="ChEBI" id="CHEBI:18420"/>
    </cofactor>
</comment>
<dbReference type="PROSITE" id="PS00630">
    <property type="entry name" value="IMP_2"/>
    <property type="match status" value="1"/>
</dbReference>
<dbReference type="GO" id="GO:0046872">
    <property type="term" value="F:metal ion binding"/>
    <property type="evidence" value="ECO:0007669"/>
    <property type="project" value="UniProtKB-KW"/>
</dbReference>
<evidence type="ECO:0000256" key="18">
    <source>
        <dbReference type="PIRSR" id="PIRSR600760-2"/>
    </source>
</evidence>
<evidence type="ECO:0000256" key="9">
    <source>
        <dbReference type="ARBA" id="ARBA00022842"/>
    </source>
</evidence>
<dbReference type="PATRIC" id="fig|1286094.4.peg.946"/>
<dbReference type="NCBIfam" id="NF000689">
    <property type="entry name" value="PRK00035.2-1"/>
    <property type="match status" value="1"/>
</dbReference>
<evidence type="ECO:0000256" key="11">
    <source>
        <dbReference type="ARBA" id="ARBA00023133"/>
    </source>
</evidence>
<dbReference type="InterPro" id="IPR001015">
    <property type="entry name" value="Ferrochelatase"/>
</dbReference>
<dbReference type="InterPro" id="IPR000760">
    <property type="entry name" value="Inositol_monophosphatase-like"/>
</dbReference>
<evidence type="ECO:0000256" key="10">
    <source>
        <dbReference type="ARBA" id="ARBA00023004"/>
    </source>
</evidence>
<comment type="similarity">
    <text evidence="5">Belongs to the inositol monophosphatase superfamily.</text>
</comment>
<keyword evidence="9 18" id="KW-0460">Magnesium</keyword>
<feature type="binding site" evidence="17">
    <location>
        <position position="191"/>
    </location>
    <ligand>
        <name>Fe(2+)</name>
        <dbReference type="ChEBI" id="CHEBI:29033"/>
    </ligand>
</feature>
<dbReference type="GO" id="GO:0004401">
    <property type="term" value="F:histidinol-phosphatase activity"/>
    <property type="evidence" value="ECO:0007669"/>
    <property type="project" value="UniProtKB-EC"/>
</dbReference>
<evidence type="ECO:0000256" key="3">
    <source>
        <dbReference type="ARBA" id="ARBA00004744"/>
    </source>
</evidence>
<feature type="compositionally biased region" description="Basic residues" evidence="19">
    <location>
        <begin position="321"/>
        <end position="346"/>
    </location>
</feature>
<dbReference type="GO" id="GO:0004325">
    <property type="term" value="F:ferrochelatase activity"/>
    <property type="evidence" value="ECO:0007669"/>
    <property type="project" value="UniProtKB-UniRule"/>
</dbReference>
<proteinExistence type="inferred from homology"/>
<sequence>MSEALDPTPYDALLLLSFGGPEGPDDVVPFLENVTRGRGIPKERLKEVGQHYFLFGGVSPINDQNRTLLDALRKDFAEHGLDLPVYWGNRNWSPYLTDTLRELVQDGRRRVLVLATSAYASYSGCRQYREDLAAALATLREEGLELPRVDKLRHYFNHPGFVRPVIDGVLKSLADLPEEVREGAHLAFTTHSIPTAAADTSGRVEDHGDGGAYVRQHLDVARLVADAVREETGADHPWQLVYQSRSGAPHIPWLEPDICDHLEERHAAGAPAVVMVPIGFVSDHMEVLYDLDTEATAKAAELGLPVRREGGGAGPAGAPLGHRRRRPAVRRRGPRARPGARRRRERARGDAVRPGRARPEPRPVPGGLLPGPHPEARGRGRRQSVRLARGPPPAPRSTVTDPAPQDRLKAELLAVALEAASRAGELLRDGRPADLGVAATKSSAVDVVTEMDIASEKLITDFFADRRPGDGVLGEEGASSEGTSGVQWIIDPIDGTVNYLYGRPDWAVSIAARKDGETLVGVVHAPVRGETFRAVLGQGAYVGDRPARVRPAPPFEQALIGTGFGYIAERRAHQAEVVRQLLPRVRDIRRAGSAAIDLCDVAAGRLDAYYERGLNPWDFAAGDLVAREAGALTGGRPGEPLSGELAVAGPPGLFEQLQTLLDDLGAWHD</sequence>
<evidence type="ECO:0000256" key="17">
    <source>
        <dbReference type="HAMAP-Rule" id="MF_00323"/>
    </source>
</evidence>
<dbReference type="InterPro" id="IPR020583">
    <property type="entry name" value="Inositol_monoP_metal-BS"/>
</dbReference>
<evidence type="ECO:0000313" key="20">
    <source>
        <dbReference type="EMBL" id="EPH45969.1"/>
    </source>
</evidence>
<dbReference type="CDD" id="cd01639">
    <property type="entry name" value="IMPase"/>
    <property type="match status" value="1"/>
</dbReference>
<evidence type="ECO:0000256" key="13">
    <source>
        <dbReference type="ARBA" id="ARBA00023244"/>
    </source>
</evidence>
<protein>
    <recommendedName>
        <fullName evidence="17">Coproporphyrin III ferrochelatase</fullName>
        <ecNumber evidence="17">4.99.1.9</ecNumber>
    </recommendedName>
</protein>
<dbReference type="PROSITE" id="PS00629">
    <property type="entry name" value="IMP_1"/>
    <property type="match status" value="1"/>
</dbReference>
<dbReference type="InterPro" id="IPR033659">
    <property type="entry name" value="Ferrochelatase_N"/>
</dbReference>